<dbReference type="PANTHER" id="PTHR47926:SF518">
    <property type="entry name" value="(WILD MALAYSIAN BANANA) HYPOTHETICAL PROTEIN"/>
    <property type="match status" value="1"/>
</dbReference>
<dbReference type="OrthoDB" id="185373at2759"/>
<dbReference type="InterPro" id="IPR046960">
    <property type="entry name" value="PPR_At4g14850-like_plant"/>
</dbReference>
<keyword evidence="1" id="KW-0677">Repeat</keyword>
<feature type="repeat" description="PPR" evidence="3">
    <location>
        <begin position="280"/>
        <end position="314"/>
    </location>
</feature>
<evidence type="ECO:0000313" key="5">
    <source>
        <dbReference type="Proteomes" id="UP000250235"/>
    </source>
</evidence>
<evidence type="ECO:0000256" key="1">
    <source>
        <dbReference type="ARBA" id="ARBA00022737"/>
    </source>
</evidence>
<dbReference type="InterPro" id="IPR002885">
    <property type="entry name" value="PPR_rpt"/>
</dbReference>
<dbReference type="Pfam" id="PF01535">
    <property type="entry name" value="PPR"/>
    <property type="match status" value="4"/>
</dbReference>
<reference evidence="4 5" key="1">
    <citation type="journal article" date="2015" name="Proc. Natl. Acad. Sci. U.S.A.">
        <title>The resurrection genome of Boea hygrometrica: A blueprint for survival of dehydration.</title>
        <authorList>
            <person name="Xiao L."/>
            <person name="Yang G."/>
            <person name="Zhang L."/>
            <person name="Yang X."/>
            <person name="Zhao S."/>
            <person name="Ji Z."/>
            <person name="Zhou Q."/>
            <person name="Hu M."/>
            <person name="Wang Y."/>
            <person name="Chen M."/>
            <person name="Xu Y."/>
            <person name="Jin H."/>
            <person name="Xiao X."/>
            <person name="Hu G."/>
            <person name="Bao F."/>
            <person name="Hu Y."/>
            <person name="Wan P."/>
            <person name="Li L."/>
            <person name="Deng X."/>
            <person name="Kuang T."/>
            <person name="Xiang C."/>
            <person name="Zhu J.K."/>
            <person name="Oliver M.J."/>
            <person name="He Y."/>
        </authorList>
    </citation>
    <scope>NUCLEOTIDE SEQUENCE [LARGE SCALE GENOMIC DNA]</scope>
    <source>
        <strain evidence="5">cv. XS01</strain>
    </source>
</reference>
<dbReference type="Pfam" id="PF13041">
    <property type="entry name" value="PPR_2"/>
    <property type="match status" value="2"/>
</dbReference>
<dbReference type="SUPFAM" id="SSF48452">
    <property type="entry name" value="TPR-like"/>
    <property type="match status" value="1"/>
</dbReference>
<accession>A0A2Z7CQ99</accession>
<dbReference type="GO" id="GO:0009451">
    <property type="term" value="P:RNA modification"/>
    <property type="evidence" value="ECO:0007669"/>
    <property type="project" value="InterPro"/>
</dbReference>
<evidence type="ECO:0000256" key="2">
    <source>
        <dbReference type="ARBA" id="ARBA00061659"/>
    </source>
</evidence>
<dbReference type="Gene3D" id="1.25.40.10">
    <property type="entry name" value="Tetratricopeptide repeat domain"/>
    <property type="match status" value="5"/>
</dbReference>
<dbReference type="FunFam" id="1.25.40.10:FF:000280">
    <property type="entry name" value="Pentatricopeptide repeat-containing protein"/>
    <property type="match status" value="1"/>
</dbReference>
<dbReference type="FunFam" id="1.25.40.10:FF:000361">
    <property type="entry name" value="Pentatricopeptide repeat-containing protein chloroplastic"/>
    <property type="match status" value="1"/>
</dbReference>
<keyword evidence="5" id="KW-1185">Reference proteome</keyword>
<sequence>MASPVQTVKTLMNDPASIRTSSQAKQLHAQIIKLKGRGVPLVEFATVILSIYSNFNLLQDSFSIFNGLRSPPTKAWKSVIKCCAATGHFVESLTLLKKMMVLGKNPGRNVFPSVLKTCAHLRNLKFGEAVHGCIVRFGLDSDLFTGNALMNMYAKLESLDGKHVFDRVSETNRTYRFEKVVKTLRNSHGFIQDSESCSAGGVENGWSDHTIDDRSCEPGQEFGRLVFDVDQIKYLDSSVRKQLYPCVGKTQILDGLKERNPGIFAQDSVAKVFEMMPVRDLVSWNTVLGGYIQKEMYEEALMTVREMALGDLKPDSFTLSSVLSIFADRQDSLKGKEIHGYAIRHGFDKDVFIGSGLADMYASSALMEDSYRIFRLLPQKDKVSWNTMIAACVDNGWFDKGLELLREMLMANIKPVAFTFSSIVPMCSHLTMLHLGKQLHGYIVRLGFDDNIYVASSLVHMYSKCGNIRIAQWIFDKMEFHDAISWTSMIMAHAVHGHAQDAILLFEKMEIEGVTPNPRSFLAVLTACSHAGLVDESLKYFKSMTQNHAISPSLEHYAAIADLLGRTGRLDEAYEFISSMHVAPTSSIWSTLLSACRVRKNIELAERVAKEMFIIDPKDSTPYLLLSHVYVSAGRWKDAMKLRTKMRKKGMKKMPACSWIEVDKSMHFFVSGNGNHSTNKEMSMALHDLMEQTELRHVPDTCL</sequence>
<dbReference type="EMBL" id="KQ993851">
    <property type="protein sequence ID" value="KZV48545.1"/>
    <property type="molecule type" value="Genomic_DNA"/>
</dbReference>
<protein>
    <submittedName>
        <fullName evidence="4">Pentatricopeptide repeat-containing protein-like</fullName>
    </submittedName>
</protein>
<gene>
    <name evidence="4" type="ORF">F511_16806</name>
</gene>
<feature type="repeat" description="PPR" evidence="3">
    <location>
        <begin position="381"/>
        <end position="415"/>
    </location>
</feature>
<dbReference type="InterPro" id="IPR011990">
    <property type="entry name" value="TPR-like_helical_dom_sf"/>
</dbReference>
<dbReference type="FunFam" id="1.25.40.10:FF:000031">
    <property type="entry name" value="Pentatricopeptide repeat-containing protein mitochondrial"/>
    <property type="match status" value="1"/>
</dbReference>
<evidence type="ECO:0000313" key="4">
    <source>
        <dbReference type="EMBL" id="KZV48545.1"/>
    </source>
</evidence>
<dbReference type="PANTHER" id="PTHR47926">
    <property type="entry name" value="PENTATRICOPEPTIDE REPEAT-CONTAINING PROTEIN"/>
    <property type="match status" value="1"/>
</dbReference>
<dbReference type="NCBIfam" id="TIGR00756">
    <property type="entry name" value="PPR"/>
    <property type="match status" value="3"/>
</dbReference>
<organism evidence="4 5">
    <name type="scientific">Dorcoceras hygrometricum</name>
    <dbReference type="NCBI Taxonomy" id="472368"/>
    <lineage>
        <taxon>Eukaryota</taxon>
        <taxon>Viridiplantae</taxon>
        <taxon>Streptophyta</taxon>
        <taxon>Embryophyta</taxon>
        <taxon>Tracheophyta</taxon>
        <taxon>Spermatophyta</taxon>
        <taxon>Magnoliopsida</taxon>
        <taxon>eudicotyledons</taxon>
        <taxon>Gunneridae</taxon>
        <taxon>Pentapetalae</taxon>
        <taxon>asterids</taxon>
        <taxon>lamiids</taxon>
        <taxon>Lamiales</taxon>
        <taxon>Gesneriaceae</taxon>
        <taxon>Didymocarpoideae</taxon>
        <taxon>Trichosporeae</taxon>
        <taxon>Loxocarpinae</taxon>
        <taxon>Dorcoceras</taxon>
    </lineage>
</organism>
<comment type="similarity">
    <text evidence="2">Belongs to the PPR family. PCMP-E subfamily.</text>
</comment>
<dbReference type="GO" id="GO:0003723">
    <property type="term" value="F:RNA binding"/>
    <property type="evidence" value="ECO:0007669"/>
    <property type="project" value="InterPro"/>
</dbReference>
<dbReference type="AlphaFoldDB" id="A0A2Z7CQ99"/>
<dbReference type="PROSITE" id="PS51375">
    <property type="entry name" value="PPR"/>
    <property type="match status" value="4"/>
</dbReference>
<feature type="repeat" description="PPR" evidence="3">
    <location>
        <begin position="482"/>
        <end position="516"/>
    </location>
</feature>
<dbReference type="Proteomes" id="UP000250235">
    <property type="component" value="Unassembled WGS sequence"/>
</dbReference>
<proteinExistence type="inferred from homology"/>
<evidence type="ECO:0000256" key="3">
    <source>
        <dbReference type="PROSITE-ProRule" id="PRU00708"/>
    </source>
</evidence>
<feature type="repeat" description="PPR" evidence="3">
    <location>
        <begin position="619"/>
        <end position="653"/>
    </location>
</feature>
<dbReference type="Pfam" id="PF20431">
    <property type="entry name" value="E_motif"/>
    <property type="match status" value="1"/>
</dbReference>
<dbReference type="InterPro" id="IPR046848">
    <property type="entry name" value="E_motif"/>
</dbReference>
<name>A0A2Z7CQ99_9LAMI</name>